<dbReference type="InParanoid" id="A0A6P7GBL5"/>
<feature type="chain" id="PRO_5027966820" evidence="5">
    <location>
        <begin position="21"/>
        <end position="332"/>
    </location>
</feature>
<sequence length="332" mass="37045">MKLQYLSLLVLVAVFTATNCSTYLPERLLGDITSPVNFDDANLNETEVVFDAYKVLDRGTNKNGIKGSHFDIYPTRFFIHGYSQNGQSYWVLTARNAYLEKKVPHNVVIVDWAKGAANFEKAAANTKKLGELIGKYIIDNEIELEDLQLVGFDIGAHAAGQAGKYIANVTGHYVSRITGLDPAAPKFELDSVPPENKLQKTDAIFVDVIHTNVQKLGYKVPIGHVDWYVNGGNEQPGCPTLMMPETDVCSHLRVCDLYVESINYQATSYECTVTIENGTSTVTKVPSGRHIVFGEKVKLSERGSYTIDTNSVPKYLPRYTVMRAEYHKTWSF</sequence>
<dbReference type="RefSeq" id="XP_028144127.1">
    <property type="nucleotide sequence ID" value="XM_028288326.1"/>
</dbReference>
<gene>
    <name evidence="7" type="primary">LOC114337794</name>
</gene>
<dbReference type="PANTHER" id="PTHR11610">
    <property type="entry name" value="LIPASE"/>
    <property type="match status" value="1"/>
</dbReference>
<evidence type="ECO:0000256" key="3">
    <source>
        <dbReference type="ARBA" id="ARBA00022525"/>
    </source>
</evidence>
<dbReference type="InterPro" id="IPR029058">
    <property type="entry name" value="AB_hydrolase_fold"/>
</dbReference>
<proteinExistence type="inferred from homology"/>
<dbReference type="GO" id="GO:0017171">
    <property type="term" value="F:serine hydrolase activity"/>
    <property type="evidence" value="ECO:0007669"/>
    <property type="project" value="TreeGrafter"/>
</dbReference>
<evidence type="ECO:0000256" key="5">
    <source>
        <dbReference type="SAM" id="SignalP"/>
    </source>
</evidence>
<evidence type="ECO:0000259" key="6">
    <source>
        <dbReference type="Pfam" id="PF00151"/>
    </source>
</evidence>
<reference evidence="7" key="1">
    <citation type="submission" date="2025-08" db="UniProtKB">
        <authorList>
            <consortium name="RefSeq"/>
        </authorList>
    </citation>
    <scope>IDENTIFICATION</scope>
    <source>
        <tissue evidence="7">Whole insect</tissue>
    </source>
</reference>
<dbReference type="InterPro" id="IPR000734">
    <property type="entry name" value="TAG_lipase"/>
</dbReference>
<evidence type="ECO:0000256" key="2">
    <source>
        <dbReference type="ARBA" id="ARBA00010701"/>
    </source>
</evidence>
<dbReference type="InterPro" id="IPR013818">
    <property type="entry name" value="Lipase"/>
</dbReference>
<dbReference type="KEGG" id="dvv:114337794"/>
<dbReference type="PANTHER" id="PTHR11610:SF173">
    <property type="entry name" value="LIPASE DOMAIN-CONTAINING PROTEIN-RELATED"/>
    <property type="match status" value="1"/>
</dbReference>
<dbReference type="GO" id="GO:0016042">
    <property type="term" value="P:lipid catabolic process"/>
    <property type="evidence" value="ECO:0007669"/>
    <property type="project" value="TreeGrafter"/>
</dbReference>
<organism evidence="7">
    <name type="scientific">Diabrotica virgifera virgifera</name>
    <name type="common">western corn rootworm</name>
    <dbReference type="NCBI Taxonomy" id="50390"/>
    <lineage>
        <taxon>Eukaryota</taxon>
        <taxon>Metazoa</taxon>
        <taxon>Ecdysozoa</taxon>
        <taxon>Arthropoda</taxon>
        <taxon>Hexapoda</taxon>
        <taxon>Insecta</taxon>
        <taxon>Pterygota</taxon>
        <taxon>Neoptera</taxon>
        <taxon>Endopterygota</taxon>
        <taxon>Coleoptera</taxon>
        <taxon>Polyphaga</taxon>
        <taxon>Cucujiformia</taxon>
        <taxon>Chrysomeloidea</taxon>
        <taxon>Chrysomelidae</taxon>
        <taxon>Galerucinae</taxon>
        <taxon>Diabroticina</taxon>
        <taxon>Diabroticites</taxon>
        <taxon>Diabrotica</taxon>
    </lineage>
</organism>
<feature type="signal peptide" evidence="5">
    <location>
        <begin position="1"/>
        <end position="20"/>
    </location>
</feature>
<keyword evidence="3" id="KW-0964">Secreted</keyword>
<dbReference type="SUPFAM" id="SSF53474">
    <property type="entry name" value="alpha/beta-Hydrolases"/>
    <property type="match status" value="1"/>
</dbReference>
<evidence type="ECO:0000313" key="7">
    <source>
        <dbReference type="RefSeq" id="XP_028144127.1"/>
    </source>
</evidence>
<dbReference type="OrthoDB" id="199913at2759"/>
<comment type="subcellular location">
    <subcellularLocation>
        <location evidence="1">Secreted</location>
    </subcellularLocation>
</comment>
<keyword evidence="5" id="KW-0732">Signal</keyword>
<accession>A0A6P7GBL5</accession>
<dbReference type="GO" id="GO:0016298">
    <property type="term" value="F:lipase activity"/>
    <property type="evidence" value="ECO:0007669"/>
    <property type="project" value="InterPro"/>
</dbReference>
<dbReference type="GO" id="GO:0005615">
    <property type="term" value="C:extracellular space"/>
    <property type="evidence" value="ECO:0007669"/>
    <property type="project" value="TreeGrafter"/>
</dbReference>
<dbReference type="Gene3D" id="3.40.50.1820">
    <property type="entry name" value="alpha/beta hydrolase"/>
    <property type="match status" value="1"/>
</dbReference>
<comment type="similarity">
    <text evidence="2 4">Belongs to the AB hydrolase superfamily. Lipase family.</text>
</comment>
<name>A0A6P7GBL5_DIAVI</name>
<protein>
    <submittedName>
        <fullName evidence="7">Lipase member H-A-like isoform X1</fullName>
    </submittedName>
</protein>
<feature type="domain" description="Lipase" evidence="6">
    <location>
        <begin position="60"/>
        <end position="272"/>
    </location>
</feature>
<dbReference type="Pfam" id="PF00151">
    <property type="entry name" value="Lipase"/>
    <property type="match status" value="1"/>
</dbReference>
<dbReference type="AlphaFoldDB" id="A0A6P7GBL5"/>
<evidence type="ECO:0000256" key="1">
    <source>
        <dbReference type="ARBA" id="ARBA00004613"/>
    </source>
</evidence>
<evidence type="ECO:0000256" key="4">
    <source>
        <dbReference type="RuleBase" id="RU004262"/>
    </source>
</evidence>